<keyword evidence="8" id="KW-1185">Reference proteome</keyword>
<evidence type="ECO:0000256" key="1">
    <source>
        <dbReference type="ARBA" id="ARBA00010699"/>
    </source>
</evidence>
<dbReference type="SUPFAM" id="SSF50486">
    <property type="entry name" value="FMT C-terminal domain-like"/>
    <property type="match status" value="1"/>
</dbReference>
<dbReference type="AlphaFoldDB" id="A0ABD3NWM5"/>
<keyword evidence="3" id="KW-0808">Transferase</keyword>
<gene>
    <name evidence="7" type="ORF">ACHAWO_001356</name>
</gene>
<keyword evidence="4" id="KW-0648">Protein biosynthesis</keyword>
<dbReference type="PANTHER" id="PTHR11138">
    <property type="entry name" value="METHIONYL-TRNA FORMYLTRANSFERASE"/>
    <property type="match status" value="1"/>
</dbReference>
<evidence type="ECO:0000313" key="8">
    <source>
        <dbReference type="Proteomes" id="UP001530400"/>
    </source>
</evidence>
<accession>A0ABD3NWM5</accession>
<dbReference type="Pfam" id="PF02911">
    <property type="entry name" value="Formyl_trans_C"/>
    <property type="match status" value="1"/>
</dbReference>
<dbReference type="Pfam" id="PF00551">
    <property type="entry name" value="Formyl_trans_N"/>
    <property type="match status" value="1"/>
</dbReference>
<dbReference type="InterPro" id="IPR002376">
    <property type="entry name" value="Formyl_transf_N"/>
</dbReference>
<dbReference type="InterPro" id="IPR041711">
    <property type="entry name" value="Met-tRNA-FMT_N"/>
</dbReference>
<dbReference type="Gene3D" id="3.40.50.12230">
    <property type="match status" value="1"/>
</dbReference>
<reference evidence="7 8" key="1">
    <citation type="submission" date="2024-10" db="EMBL/GenBank/DDBJ databases">
        <title>Updated reference genomes for cyclostephanoid diatoms.</title>
        <authorList>
            <person name="Roberts W.R."/>
            <person name="Alverson A.J."/>
        </authorList>
    </citation>
    <scope>NUCLEOTIDE SEQUENCE [LARGE SCALE GENOMIC DNA]</scope>
    <source>
        <strain evidence="7 8">AJA010-31</strain>
    </source>
</reference>
<feature type="domain" description="Formyl transferase N-terminal" evidence="5">
    <location>
        <begin position="279"/>
        <end position="449"/>
    </location>
</feature>
<proteinExistence type="inferred from homology"/>
<dbReference type="CDD" id="cd08646">
    <property type="entry name" value="FMT_core_Met-tRNA-FMT_N"/>
    <property type="match status" value="1"/>
</dbReference>
<evidence type="ECO:0000259" key="6">
    <source>
        <dbReference type="Pfam" id="PF02911"/>
    </source>
</evidence>
<organism evidence="7 8">
    <name type="scientific">Cyclotella atomus</name>
    <dbReference type="NCBI Taxonomy" id="382360"/>
    <lineage>
        <taxon>Eukaryota</taxon>
        <taxon>Sar</taxon>
        <taxon>Stramenopiles</taxon>
        <taxon>Ochrophyta</taxon>
        <taxon>Bacillariophyta</taxon>
        <taxon>Coscinodiscophyceae</taxon>
        <taxon>Thalassiosirophycidae</taxon>
        <taxon>Stephanodiscales</taxon>
        <taxon>Stephanodiscaceae</taxon>
        <taxon>Cyclotella</taxon>
    </lineage>
</organism>
<dbReference type="InterPro" id="IPR036477">
    <property type="entry name" value="Formyl_transf_N_sf"/>
</dbReference>
<dbReference type="PANTHER" id="PTHR11138:SF5">
    <property type="entry name" value="METHIONYL-TRNA FORMYLTRANSFERASE, MITOCHONDRIAL"/>
    <property type="match status" value="1"/>
</dbReference>
<comment type="caution">
    <text evidence="7">The sequence shown here is derived from an EMBL/GenBank/DDBJ whole genome shotgun (WGS) entry which is preliminary data.</text>
</comment>
<feature type="domain" description="Formyl transferase C-terminal" evidence="6">
    <location>
        <begin position="477"/>
        <end position="581"/>
    </location>
</feature>
<evidence type="ECO:0000259" key="5">
    <source>
        <dbReference type="Pfam" id="PF00551"/>
    </source>
</evidence>
<dbReference type="InterPro" id="IPR044135">
    <property type="entry name" value="Met-tRNA-FMT_C"/>
</dbReference>
<dbReference type="EC" id="2.1.2.9" evidence="2"/>
<dbReference type="GO" id="GO:0004479">
    <property type="term" value="F:methionyl-tRNA formyltransferase activity"/>
    <property type="evidence" value="ECO:0007669"/>
    <property type="project" value="UniProtKB-EC"/>
</dbReference>
<dbReference type="Proteomes" id="UP001530400">
    <property type="component" value="Unassembled WGS sequence"/>
</dbReference>
<dbReference type="EMBL" id="JALLPJ020000937">
    <property type="protein sequence ID" value="KAL3779361.1"/>
    <property type="molecule type" value="Genomic_DNA"/>
</dbReference>
<evidence type="ECO:0000256" key="3">
    <source>
        <dbReference type="ARBA" id="ARBA00022679"/>
    </source>
</evidence>
<dbReference type="CDD" id="cd08704">
    <property type="entry name" value="Met_tRNA_FMT_C"/>
    <property type="match status" value="1"/>
</dbReference>
<evidence type="ECO:0000256" key="2">
    <source>
        <dbReference type="ARBA" id="ARBA00012261"/>
    </source>
</evidence>
<dbReference type="SUPFAM" id="SSF53328">
    <property type="entry name" value="Formyltransferase"/>
    <property type="match status" value="1"/>
</dbReference>
<dbReference type="InterPro" id="IPR005793">
    <property type="entry name" value="Formyl_trans_C"/>
</dbReference>
<dbReference type="InterPro" id="IPR011034">
    <property type="entry name" value="Formyl_transferase-like_C_sf"/>
</dbReference>
<comment type="similarity">
    <text evidence="1">Belongs to the Fmt family.</text>
</comment>
<name>A0ABD3NWM5_9STRA</name>
<sequence length="600" mass="66380">MKRLVTLPLYLAANVNAFAPSSLRPRTSLQISRSESSDLQEGTDTKQENKFAFDVPSLTSFEFNPKGSTDLDESIIASNASDGAATTWSYGEFAKAYPNVNNIGIATIKTASADLLAQVVIAQTPISDIDWQRAFLFCAFGALYLGAFQYWYQVNIFKKLFDVDKFTSQPWGDKLKDREGLVSLGAQTAVDLTVLTLIYLPTFYIFKAGVFSGSTDPSMWVSQGIENYSTNFAKDEFDLIRVWAPADLVCFSVPLYLRLPVRHVVSFVWTANAALDMIMAIYTKSLEPTSPYKVVGVVTQPNKRRKKRSGEILPTPVGIVAEELGIPILCPENARDKDFLDELEASVKPDLCITAAYGQYLTKRFLALPKFGTLNIHPSLLPRWRGSSPVQRSLEAGDNPVGVSVLFTVSAMDAGPIVSQKSVEIDENEQATTLLPKLFEVGTDLLLDVMPSVVSGKITMETATQQDDELVVDAKMIDASEGRLKPESMTARECHNRIRGFSMWPGTYVYLQMGDGEPIKVKIVESRVLDETMEVTDIIKAGPKKSDGLRLICYDGSVLEVLQVQPATKKVMDHRSFANGLQGRSLRWLKDVDEDAIKLK</sequence>
<evidence type="ECO:0000256" key="4">
    <source>
        <dbReference type="ARBA" id="ARBA00022917"/>
    </source>
</evidence>
<evidence type="ECO:0000313" key="7">
    <source>
        <dbReference type="EMBL" id="KAL3779361.1"/>
    </source>
</evidence>
<protein>
    <recommendedName>
        <fullName evidence="2">methionyl-tRNA formyltransferase</fullName>
        <ecNumber evidence="2">2.1.2.9</ecNumber>
    </recommendedName>
</protein>